<dbReference type="InterPro" id="IPR036390">
    <property type="entry name" value="WH_DNA-bd_sf"/>
</dbReference>
<dbReference type="GO" id="GO:0003700">
    <property type="term" value="F:DNA-binding transcription factor activity"/>
    <property type="evidence" value="ECO:0007669"/>
    <property type="project" value="InterPro"/>
</dbReference>
<dbReference type="KEGG" id="noa:BKM31_15575"/>
<gene>
    <name evidence="5" type="ORF">BKM31_15575</name>
</gene>
<proteinExistence type="predicted"/>
<feature type="domain" description="HTH arsR-type" evidence="4">
    <location>
        <begin position="268"/>
        <end position="302"/>
    </location>
</feature>
<dbReference type="Pfam" id="PF01022">
    <property type="entry name" value="HTH_5"/>
    <property type="match status" value="1"/>
</dbReference>
<accession>A0A1V0AJP1</accession>
<dbReference type="InterPro" id="IPR011991">
    <property type="entry name" value="ArsR-like_HTH"/>
</dbReference>
<dbReference type="RefSeq" id="WP_080046752.1">
    <property type="nucleotide sequence ID" value="NZ_CP017717.1"/>
</dbReference>
<dbReference type="InterPro" id="IPR001845">
    <property type="entry name" value="HTH_ArsR_DNA-bd_dom"/>
</dbReference>
<keyword evidence="1" id="KW-0805">Transcription regulation</keyword>
<dbReference type="CDD" id="cd00090">
    <property type="entry name" value="HTH_ARSR"/>
    <property type="match status" value="1"/>
</dbReference>
<reference evidence="6" key="1">
    <citation type="journal article" date="2017" name="Med. Chem. Commun.">
        <title>Nonomuraea sp. ATCC 55076 harbours the largest actinomycete chromosome to date and the kistamicin biosynthetic gene cluster.</title>
        <authorList>
            <person name="Nazari B."/>
            <person name="Forneris C.C."/>
            <person name="Gibson M.I."/>
            <person name="Moon K."/>
            <person name="Schramma K.R."/>
            <person name="Seyedsayamdost M.R."/>
        </authorList>
    </citation>
    <scope>NUCLEOTIDE SEQUENCE [LARGE SCALE GENOMIC DNA]</scope>
    <source>
        <strain evidence="6">ATCC 55076</strain>
    </source>
</reference>
<evidence type="ECO:0000259" key="4">
    <source>
        <dbReference type="Pfam" id="PF01022"/>
    </source>
</evidence>
<evidence type="ECO:0000313" key="6">
    <source>
        <dbReference type="Proteomes" id="UP000190797"/>
    </source>
</evidence>
<keyword evidence="6" id="KW-1185">Reference proteome</keyword>
<organism evidence="5 6">
    <name type="scientific">[Actinomadura] parvosata subsp. kistnae</name>
    <dbReference type="NCBI Taxonomy" id="1909395"/>
    <lineage>
        <taxon>Bacteria</taxon>
        <taxon>Bacillati</taxon>
        <taxon>Actinomycetota</taxon>
        <taxon>Actinomycetes</taxon>
        <taxon>Streptosporangiales</taxon>
        <taxon>Streptosporangiaceae</taxon>
        <taxon>Nonomuraea</taxon>
    </lineage>
</organism>
<dbReference type="GO" id="GO:0003677">
    <property type="term" value="F:DNA binding"/>
    <property type="evidence" value="ECO:0007669"/>
    <property type="project" value="UniProtKB-KW"/>
</dbReference>
<keyword evidence="3" id="KW-0804">Transcription</keyword>
<dbReference type="Gene3D" id="1.10.10.10">
    <property type="entry name" value="Winged helix-like DNA-binding domain superfamily/Winged helix DNA-binding domain"/>
    <property type="match status" value="1"/>
</dbReference>
<dbReference type="PANTHER" id="PTHR43132">
    <property type="entry name" value="ARSENICAL RESISTANCE OPERON REPRESSOR ARSR-RELATED"/>
    <property type="match status" value="1"/>
</dbReference>
<dbReference type="EMBL" id="CP017717">
    <property type="protein sequence ID" value="AQZ70415.1"/>
    <property type="molecule type" value="Genomic_DNA"/>
</dbReference>
<protein>
    <recommendedName>
        <fullName evidence="4">HTH arsR-type domain-containing protein</fullName>
    </recommendedName>
</protein>
<dbReference type="Proteomes" id="UP000190797">
    <property type="component" value="Chromosome"/>
</dbReference>
<name>A0A1V0AJP1_9ACTN</name>
<dbReference type="InterPro" id="IPR036388">
    <property type="entry name" value="WH-like_DNA-bd_sf"/>
</dbReference>
<dbReference type="SUPFAM" id="SSF46785">
    <property type="entry name" value="Winged helix' DNA-binding domain"/>
    <property type="match status" value="1"/>
</dbReference>
<dbReference type="STRING" id="1909395.BKM31_15575"/>
<dbReference type="AlphaFoldDB" id="A0A1V0AJP1"/>
<evidence type="ECO:0000256" key="1">
    <source>
        <dbReference type="ARBA" id="ARBA00023015"/>
    </source>
</evidence>
<dbReference type="PANTHER" id="PTHR43132:SF6">
    <property type="entry name" value="HTH-TYPE TRANSCRIPTIONAL REPRESSOR CZRA"/>
    <property type="match status" value="1"/>
</dbReference>
<dbReference type="InterPro" id="IPR051011">
    <property type="entry name" value="Metal_resp_trans_reg"/>
</dbReference>
<evidence type="ECO:0000313" key="5">
    <source>
        <dbReference type="EMBL" id="AQZ70415.1"/>
    </source>
</evidence>
<sequence length="323" mass="35374">MLRVTFSAHDLTSIRFAYSPLREVSTGVHALRTPAGRVLHLPWFQQVRPRLGGELAPLLDLVPGGPYLPDFLCPVPTSPTPDLAGELAALRATPHEIIRADLERLAEETPGALTGCALQLYREPEPGLERLVAAIEAYWRLAMAPHWPRMRNLLEGDLLHRARQFAEHGPAGVFAGMHPAIRWENRTLSLEQRPQEWSRTLKGEGLLLAPSIFVWPAFLYRTDSPGQAAITYPVRAIATLWERGTTPDPGALAAVIGRSRALLLGELDSPASTTDLSRRTGLAPGSVSEQLTLLLAAGLVTKHRVGRSMLYVRTSRAQALLDG</sequence>
<dbReference type="OrthoDB" id="3460651at2"/>
<evidence type="ECO:0000256" key="3">
    <source>
        <dbReference type="ARBA" id="ARBA00023163"/>
    </source>
</evidence>
<keyword evidence="2" id="KW-0238">DNA-binding</keyword>
<evidence type="ECO:0000256" key="2">
    <source>
        <dbReference type="ARBA" id="ARBA00023125"/>
    </source>
</evidence>